<evidence type="ECO:0000313" key="2">
    <source>
        <dbReference type="Proteomes" id="UP001497453"/>
    </source>
</evidence>
<dbReference type="EMBL" id="OZ037950">
    <property type="protein sequence ID" value="CAL1713435.1"/>
    <property type="molecule type" value="Genomic_DNA"/>
</dbReference>
<proteinExistence type="predicted"/>
<dbReference type="SUPFAM" id="SSF81383">
    <property type="entry name" value="F-box domain"/>
    <property type="match status" value="1"/>
</dbReference>
<sequence length="424" mass="48695">MMGNASCNTRGMDDLFFSPYHTSTKEPLIQSTSVVHNETRFPFPSLPPEITDRIIDHLHGDLQSLRQCSLVCKVWLPRSRYHYFHSIILGNQSTCRRFVRLLDDNPNVGYCVKELKIFIYFEQPSWLASILPYIAQRLPSVARLHLGGNGLYQALWFRHFNSVQELYMSSCTFETINEFVALLCYLPSLKDMYCSNVLVGDAASLKAPPITTTHPRPALRKLEVLSTRLDSKMFTEWLMEEGMHRSVEEIVLRPLQKYHLVNVGRFVKAIGPSLKRFEIALIALRSQGGFDDVFSTSFSFAPCTQLRSLAFGSPGGYSTKYSTDDPSSRWISSMLSQVTSPFIQDITFWIEDSDIICIRSEEWAPVFSILESEKFRTLKKVYLKLWGESKMLTDALAMFIREKLPRLDREGVLVFVRDERPPLI</sequence>
<name>A0ABP1E037_9APHY</name>
<reference evidence="2" key="1">
    <citation type="submission" date="2024-04" db="EMBL/GenBank/DDBJ databases">
        <authorList>
            <person name="Shaw F."/>
            <person name="Minotto A."/>
        </authorList>
    </citation>
    <scope>NUCLEOTIDE SEQUENCE [LARGE SCALE GENOMIC DNA]</scope>
</reference>
<dbReference type="InterPro" id="IPR032675">
    <property type="entry name" value="LRR_dom_sf"/>
</dbReference>
<dbReference type="Proteomes" id="UP001497453">
    <property type="component" value="Chromosome 7"/>
</dbReference>
<evidence type="ECO:0008006" key="3">
    <source>
        <dbReference type="Google" id="ProtNLM"/>
    </source>
</evidence>
<dbReference type="Gene3D" id="3.80.10.10">
    <property type="entry name" value="Ribonuclease Inhibitor"/>
    <property type="match status" value="1"/>
</dbReference>
<protein>
    <recommendedName>
        <fullName evidence="3">F-box domain-containing protein</fullName>
    </recommendedName>
</protein>
<dbReference type="SUPFAM" id="SSF52047">
    <property type="entry name" value="RNI-like"/>
    <property type="match status" value="1"/>
</dbReference>
<organism evidence="1 2">
    <name type="scientific">Somion occarium</name>
    <dbReference type="NCBI Taxonomy" id="3059160"/>
    <lineage>
        <taxon>Eukaryota</taxon>
        <taxon>Fungi</taxon>
        <taxon>Dikarya</taxon>
        <taxon>Basidiomycota</taxon>
        <taxon>Agaricomycotina</taxon>
        <taxon>Agaricomycetes</taxon>
        <taxon>Polyporales</taxon>
        <taxon>Cerrenaceae</taxon>
        <taxon>Somion</taxon>
    </lineage>
</organism>
<accession>A0ABP1E037</accession>
<keyword evidence="2" id="KW-1185">Reference proteome</keyword>
<dbReference type="InterPro" id="IPR036047">
    <property type="entry name" value="F-box-like_dom_sf"/>
</dbReference>
<gene>
    <name evidence="1" type="ORF">GFSPODELE1_LOCUS9301</name>
</gene>
<evidence type="ECO:0000313" key="1">
    <source>
        <dbReference type="EMBL" id="CAL1713435.1"/>
    </source>
</evidence>
<dbReference type="Gene3D" id="1.20.1280.50">
    <property type="match status" value="1"/>
</dbReference>